<dbReference type="SUPFAM" id="SSF56801">
    <property type="entry name" value="Acetyl-CoA synthetase-like"/>
    <property type="match status" value="1"/>
</dbReference>
<evidence type="ECO:0000313" key="6">
    <source>
        <dbReference type="EMBL" id="PWA96709.1"/>
    </source>
</evidence>
<evidence type="ECO:0000256" key="3">
    <source>
        <dbReference type="ARBA" id="ARBA00022832"/>
    </source>
</evidence>
<dbReference type="PANTHER" id="PTHR43859:SF4">
    <property type="entry name" value="BUTANOATE--COA LIGASE AAE1-RELATED"/>
    <property type="match status" value="1"/>
</dbReference>
<accession>A0A2U1QFC1</accession>
<dbReference type="Gene3D" id="3.40.50.980">
    <property type="match status" value="1"/>
</dbReference>
<evidence type="ECO:0000256" key="4">
    <source>
        <dbReference type="ARBA" id="ARBA00023098"/>
    </source>
</evidence>
<evidence type="ECO:0000256" key="5">
    <source>
        <dbReference type="SAM" id="MobiDB-lite"/>
    </source>
</evidence>
<keyword evidence="7" id="KW-1185">Reference proteome</keyword>
<protein>
    <submittedName>
        <fullName evidence="6">Uncharacterized protein</fullName>
    </submittedName>
</protein>
<evidence type="ECO:0000313" key="7">
    <source>
        <dbReference type="Proteomes" id="UP000245207"/>
    </source>
</evidence>
<dbReference type="Proteomes" id="UP000245207">
    <property type="component" value="Unassembled WGS sequence"/>
</dbReference>
<gene>
    <name evidence="6" type="ORF">CTI12_AA036320</name>
</gene>
<dbReference type="GO" id="GO:0006631">
    <property type="term" value="P:fatty acid metabolic process"/>
    <property type="evidence" value="ECO:0007669"/>
    <property type="project" value="UniProtKB-KW"/>
</dbReference>
<comment type="caution">
    <text evidence="6">The sequence shown here is derived from an EMBL/GenBank/DDBJ whole genome shotgun (WGS) entry which is preliminary data.</text>
</comment>
<feature type="compositionally biased region" description="Polar residues" evidence="5">
    <location>
        <begin position="124"/>
        <end position="136"/>
    </location>
</feature>
<dbReference type="GO" id="GO:0016874">
    <property type="term" value="F:ligase activity"/>
    <property type="evidence" value="ECO:0007669"/>
    <property type="project" value="UniProtKB-KW"/>
</dbReference>
<dbReference type="STRING" id="35608.A0A2U1QFC1"/>
<keyword evidence="4" id="KW-0443">Lipid metabolism</keyword>
<feature type="region of interest" description="Disordered" evidence="5">
    <location>
        <begin position="123"/>
        <end position="150"/>
    </location>
</feature>
<organism evidence="6 7">
    <name type="scientific">Artemisia annua</name>
    <name type="common">Sweet wormwood</name>
    <dbReference type="NCBI Taxonomy" id="35608"/>
    <lineage>
        <taxon>Eukaryota</taxon>
        <taxon>Viridiplantae</taxon>
        <taxon>Streptophyta</taxon>
        <taxon>Embryophyta</taxon>
        <taxon>Tracheophyta</taxon>
        <taxon>Spermatophyta</taxon>
        <taxon>Magnoliopsida</taxon>
        <taxon>eudicotyledons</taxon>
        <taxon>Gunneridae</taxon>
        <taxon>Pentapetalae</taxon>
        <taxon>asterids</taxon>
        <taxon>campanulids</taxon>
        <taxon>Asterales</taxon>
        <taxon>Asteraceae</taxon>
        <taxon>Asteroideae</taxon>
        <taxon>Anthemideae</taxon>
        <taxon>Artemisiinae</taxon>
        <taxon>Artemisia</taxon>
    </lineage>
</organism>
<keyword evidence="2" id="KW-0436">Ligase</keyword>
<sequence length="150" mass="17050">MEYEALLAMGNLDFEIRRPNDEWCFTWAVAAQGGTNVCLRMVNAKDIFECISRHKVTHMGGAPTVLNMTSYSIISDFGRMERWRSSAFSGGVQYGTAGVRGVSHKNIWFRNSLHMETRVEFPTTRHTSQNQITTRSEPFGIGRKSTLRIQ</sequence>
<dbReference type="AlphaFoldDB" id="A0A2U1QFC1"/>
<reference evidence="6 7" key="1">
    <citation type="journal article" date="2018" name="Mol. Plant">
        <title>The genome of Artemisia annua provides insight into the evolution of Asteraceae family and artemisinin biosynthesis.</title>
        <authorList>
            <person name="Shen Q."/>
            <person name="Zhang L."/>
            <person name="Liao Z."/>
            <person name="Wang S."/>
            <person name="Yan T."/>
            <person name="Shi P."/>
            <person name="Liu M."/>
            <person name="Fu X."/>
            <person name="Pan Q."/>
            <person name="Wang Y."/>
            <person name="Lv Z."/>
            <person name="Lu X."/>
            <person name="Zhang F."/>
            <person name="Jiang W."/>
            <person name="Ma Y."/>
            <person name="Chen M."/>
            <person name="Hao X."/>
            <person name="Li L."/>
            <person name="Tang Y."/>
            <person name="Lv G."/>
            <person name="Zhou Y."/>
            <person name="Sun X."/>
            <person name="Brodelius P.E."/>
            <person name="Rose J.K.C."/>
            <person name="Tang K."/>
        </authorList>
    </citation>
    <scope>NUCLEOTIDE SEQUENCE [LARGE SCALE GENOMIC DNA]</scope>
    <source>
        <strain evidence="7">cv. Huhao1</strain>
        <tissue evidence="6">Leaf</tissue>
    </source>
</reference>
<dbReference type="PANTHER" id="PTHR43859">
    <property type="entry name" value="ACYL-ACTIVATING ENZYME"/>
    <property type="match status" value="1"/>
</dbReference>
<evidence type="ECO:0000256" key="2">
    <source>
        <dbReference type="ARBA" id="ARBA00022598"/>
    </source>
</evidence>
<keyword evidence="3" id="KW-0276">Fatty acid metabolism</keyword>
<name>A0A2U1QFC1_ARTAN</name>
<dbReference type="OrthoDB" id="1730043at2759"/>
<evidence type="ECO:0000256" key="1">
    <source>
        <dbReference type="ARBA" id="ARBA00006432"/>
    </source>
</evidence>
<dbReference type="EMBL" id="PKPP01000164">
    <property type="protein sequence ID" value="PWA96709.1"/>
    <property type="molecule type" value="Genomic_DNA"/>
</dbReference>
<proteinExistence type="inferred from homology"/>
<comment type="similarity">
    <text evidence="1">Belongs to the ATP-dependent AMP-binding enzyme family.</text>
</comment>